<dbReference type="AlphaFoldDB" id="A0A117IX48"/>
<dbReference type="RefSeq" id="WP_058941586.1">
    <property type="nucleotide sequence ID" value="NZ_LNSV01000015.1"/>
</dbReference>
<evidence type="ECO:0008006" key="3">
    <source>
        <dbReference type="Google" id="ProtNLM"/>
    </source>
</evidence>
<keyword evidence="2" id="KW-1185">Reference proteome</keyword>
<reference evidence="1 2" key="1">
    <citation type="submission" date="2015-11" db="EMBL/GenBank/DDBJ databases">
        <title>Genome-wide analysis reveals the secondary metabolome in Streptomyces kanasensis ZX01.</title>
        <authorList>
            <person name="Zhang G."/>
            <person name="Han L."/>
            <person name="Feng J."/>
            <person name="Zhang X."/>
        </authorList>
    </citation>
    <scope>NUCLEOTIDE SEQUENCE [LARGE SCALE GENOMIC DNA]</scope>
    <source>
        <strain evidence="1 2">ZX01</strain>
    </source>
</reference>
<dbReference type="SUPFAM" id="SSF75011">
    <property type="entry name" value="3-carboxy-cis,cis-mucoante lactonizing enzyme"/>
    <property type="match status" value="1"/>
</dbReference>
<dbReference type="EMBL" id="LNSV01000015">
    <property type="protein sequence ID" value="KUH39187.1"/>
    <property type="molecule type" value="Genomic_DNA"/>
</dbReference>
<evidence type="ECO:0000313" key="2">
    <source>
        <dbReference type="Proteomes" id="UP000054011"/>
    </source>
</evidence>
<sequence>MGVDGGGFRDVWRAPVAERWAGRRPLWWTVGPAGELAVLLVRRRQLRRHRQVRGWVGWSPRAPFDGLLLIRRADGSGERRSLDGIPLVPAHIALLPDGRLLLVAGRALRDDTTGEWRPNAVVWSTDGAHESAGCLGDDIPVLVTDRGGLVWTAHGDEGVYGGHPESAAGLAGWSTEGRSVWGPRGRLPDAPLEGCAAATEGEHVWLVWYSGGSAPGTYLTRVTPATGEVTSRPSPVPEPDGFAVRGDRAVFTRREHGRRAVEVVRARLVDGAWTVTARSRVRVPGRVVPRCGQGRDGALWLRAGDAWLSTDA</sequence>
<organism evidence="1 2">
    <name type="scientific">Streptomyces kanasensis</name>
    <dbReference type="NCBI Taxonomy" id="936756"/>
    <lineage>
        <taxon>Bacteria</taxon>
        <taxon>Bacillati</taxon>
        <taxon>Actinomycetota</taxon>
        <taxon>Actinomycetes</taxon>
        <taxon>Kitasatosporales</taxon>
        <taxon>Streptomycetaceae</taxon>
        <taxon>Streptomyces</taxon>
    </lineage>
</organism>
<proteinExistence type="predicted"/>
<protein>
    <recommendedName>
        <fullName evidence="3">Glycosyl hydrolase</fullName>
    </recommendedName>
</protein>
<name>A0A117IX48_9ACTN</name>
<comment type="caution">
    <text evidence="1">The sequence shown here is derived from an EMBL/GenBank/DDBJ whole genome shotgun (WGS) entry which is preliminary data.</text>
</comment>
<accession>A0A117IX48</accession>
<evidence type="ECO:0000313" key="1">
    <source>
        <dbReference type="EMBL" id="KUH39187.1"/>
    </source>
</evidence>
<dbReference type="Proteomes" id="UP000054011">
    <property type="component" value="Unassembled WGS sequence"/>
</dbReference>
<gene>
    <name evidence="1" type="ORF">ATE80_08775</name>
</gene>